<dbReference type="Proteomes" id="UP001295423">
    <property type="component" value="Unassembled WGS sequence"/>
</dbReference>
<feature type="chain" id="PRO_5041953460" evidence="1">
    <location>
        <begin position="30"/>
        <end position="407"/>
    </location>
</feature>
<accession>A0AAD2G4L3</accession>
<proteinExistence type="predicted"/>
<comment type="caution">
    <text evidence="2">The sequence shown here is derived from an EMBL/GenBank/DDBJ whole genome shotgun (WGS) entry which is preliminary data.</text>
</comment>
<sequence>MMKNVALMMRPLLITVLVTFSIPIADAFARPVETTALKRLGKKSFIEKQDRGTLQEITSPGELKEIACSYSQRQPGSSSYFKGWQHWKMLAIESIRYDLSNNLPYQFDKAKFENLFFRLGVAADMGEMPSFSDPGARSGYALEFFCRARNLADLYIDALNPSLDMPQNWVESMKESPMLAGDSQDTRAYEMVSIGGGPGFDFVGSAMVASFATHTFGEEAGSRAIQATVFDYEEGWGDLVKAMDISTRRVLQQSKLSCRWGGGCDITKSLDDPSNAGCLEAVKSTDLWICQYCVAENAIRLKESDYIFFRELFQHAKEGSVFVLTETHPRVWPEFYKLMKAHCAFMEIGFRKNGRQMLVRKSINGRQKTPLISNKDLELVKKFESIGKFHERKLNSGWERQEKKHRR</sequence>
<dbReference type="AlphaFoldDB" id="A0AAD2G4L3"/>
<organism evidence="2 3">
    <name type="scientific">Cylindrotheca closterium</name>
    <dbReference type="NCBI Taxonomy" id="2856"/>
    <lineage>
        <taxon>Eukaryota</taxon>
        <taxon>Sar</taxon>
        <taxon>Stramenopiles</taxon>
        <taxon>Ochrophyta</taxon>
        <taxon>Bacillariophyta</taxon>
        <taxon>Bacillariophyceae</taxon>
        <taxon>Bacillariophycidae</taxon>
        <taxon>Bacillariales</taxon>
        <taxon>Bacillariaceae</taxon>
        <taxon>Cylindrotheca</taxon>
    </lineage>
</organism>
<keyword evidence="3" id="KW-1185">Reference proteome</keyword>
<evidence type="ECO:0000256" key="1">
    <source>
        <dbReference type="SAM" id="SignalP"/>
    </source>
</evidence>
<dbReference type="EMBL" id="CAKOGP040002114">
    <property type="protein sequence ID" value="CAJ1962729.1"/>
    <property type="molecule type" value="Genomic_DNA"/>
</dbReference>
<evidence type="ECO:0000313" key="3">
    <source>
        <dbReference type="Proteomes" id="UP001295423"/>
    </source>
</evidence>
<reference evidence="2" key="1">
    <citation type="submission" date="2023-08" db="EMBL/GenBank/DDBJ databases">
        <authorList>
            <person name="Audoor S."/>
            <person name="Bilcke G."/>
        </authorList>
    </citation>
    <scope>NUCLEOTIDE SEQUENCE</scope>
</reference>
<name>A0AAD2G4L3_9STRA</name>
<evidence type="ECO:0000313" key="2">
    <source>
        <dbReference type="EMBL" id="CAJ1962729.1"/>
    </source>
</evidence>
<protein>
    <submittedName>
        <fullName evidence="2">Uncharacterized protein</fullName>
    </submittedName>
</protein>
<keyword evidence="1" id="KW-0732">Signal</keyword>
<gene>
    <name evidence="2" type="ORF">CYCCA115_LOCUS19827</name>
</gene>
<feature type="signal peptide" evidence="1">
    <location>
        <begin position="1"/>
        <end position="29"/>
    </location>
</feature>